<dbReference type="Gene3D" id="2.60.120.620">
    <property type="entry name" value="q2cbj1_9rhob like domain"/>
    <property type="match status" value="1"/>
</dbReference>
<gene>
    <name evidence="2" type="ORF">J2W40_001055</name>
</gene>
<dbReference type="Proteomes" id="UP001267638">
    <property type="component" value="Unassembled WGS sequence"/>
</dbReference>
<dbReference type="InterPro" id="IPR019734">
    <property type="entry name" value="TPR_rpt"/>
</dbReference>
<feature type="repeat" description="TPR" evidence="1">
    <location>
        <begin position="70"/>
        <end position="103"/>
    </location>
</feature>
<dbReference type="SMART" id="SM00028">
    <property type="entry name" value="TPR"/>
    <property type="match status" value="6"/>
</dbReference>
<dbReference type="Pfam" id="PF14559">
    <property type="entry name" value="TPR_19"/>
    <property type="match status" value="2"/>
</dbReference>
<keyword evidence="1" id="KW-0802">TPR repeat</keyword>
<evidence type="ECO:0000313" key="2">
    <source>
        <dbReference type="EMBL" id="MDR7154243.1"/>
    </source>
</evidence>
<proteinExistence type="predicted"/>
<dbReference type="InterPro" id="IPR011990">
    <property type="entry name" value="TPR-like_helical_dom_sf"/>
</dbReference>
<reference evidence="2 3" key="1">
    <citation type="submission" date="2023-07" db="EMBL/GenBank/DDBJ databases">
        <title>Sorghum-associated microbial communities from plants grown in Nebraska, USA.</title>
        <authorList>
            <person name="Schachtman D."/>
        </authorList>
    </citation>
    <scope>NUCLEOTIDE SEQUENCE [LARGE SCALE GENOMIC DNA]</scope>
    <source>
        <strain evidence="2 3">4256</strain>
    </source>
</reference>
<feature type="repeat" description="TPR" evidence="1">
    <location>
        <begin position="134"/>
        <end position="167"/>
    </location>
</feature>
<dbReference type="PROSITE" id="PS50005">
    <property type="entry name" value="TPR"/>
    <property type="match status" value="2"/>
</dbReference>
<evidence type="ECO:0000256" key="1">
    <source>
        <dbReference type="PROSITE-ProRule" id="PRU00339"/>
    </source>
</evidence>
<dbReference type="SUPFAM" id="SSF48452">
    <property type="entry name" value="TPR-like"/>
    <property type="match status" value="2"/>
</dbReference>
<dbReference type="Pfam" id="PF13759">
    <property type="entry name" value="2OG-FeII_Oxy_5"/>
    <property type="match status" value="1"/>
</dbReference>
<dbReference type="Gene3D" id="1.25.40.10">
    <property type="entry name" value="Tetratricopeptide repeat domain"/>
    <property type="match status" value="2"/>
</dbReference>
<dbReference type="InterPro" id="IPR037919">
    <property type="entry name" value="OGT"/>
</dbReference>
<name>A0ABU1WY66_SPHXE</name>
<keyword evidence="3" id="KW-1185">Reference proteome</keyword>
<dbReference type="RefSeq" id="WP_310222386.1">
    <property type="nucleotide sequence ID" value="NZ_JAVDWV010000004.1"/>
</dbReference>
<dbReference type="PANTHER" id="PTHR44366:SF1">
    <property type="entry name" value="UDP-N-ACETYLGLUCOSAMINE--PEPTIDE N-ACETYLGLUCOSAMINYLTRANSFERASE 110 KDA SUBUNIT"/>
    <property type="match status" value="1"/>
</dbReference>
<evidence type="ECO:0000313" key="3">
    <source>
        <dbReference type="Proteomes" id="UP001267638"/>
    </source>
</evidence>
<comment type="caution">
    <text evidence="2">The sequence shown here is derived from an EMBL/GenBank/DDBJ whole genome shotgun (WGS) entry which is preliminary data.</text>
</comment>
<accession>A0ABU1WY66</accession>
<sequence length="499" mass="53268">MWGDLLKEAARIAQGPSPAAAKPLIDRLLAQRHDDADALTLAGIVAQRTGETRTAIAMFSHARDVDVGNPARHQNLGVALKNDGQFDAACAAFETALRLRPGHPATLSNLGSCLISAGRCADALPILEQAGDHPDALTNMGVALAGLSRWQEATACYRQSLRLRPGHGDSMINLAGALANIGEHKEAETLLKAIAKGQPTHIRAANQLGLLLEKRGDYSLALAALRPALDLAAPHHALGVNLARILIRADEPKAAVDICNRLIATQPSITTPLALKMAALTRLGDTAGRDDLMGLKRFVTVHDIPSALGFADMQSFNHSLVEELTMHPSLTYEPAGLVTRKGRQSSELVGAPTPALSMLAKIATDKLAQEWARLARLPVDHPFLAAIPKEWTLTLWGTILSPGGEVSAHIHAPNWLSGVYYPAFAEEDDEEAGAFGIGMLPAELGGGGDVTVFPPRAGRMILFPSYLWHATLPFAGQQDRISFAFDLVPAEIGRPHHLH</sequence>
<dbReference type="Pfam" id="PF13424">
    <property type="entry name" value="TPR_12"/>
    <property type="match status" value="1"/>
</dbReference>
<dbReference type="PANTHER" id="PTHR44366">
    <property type="entry name" value="UDP-N-ACETYLGLUCOSAMINE--PEPTIDE N-ACETYLGLUCOSAMINYLTRANSFERASE 110 KDA SUBUNIT"/>
    <property type="match status" value="1"/>
</dbReference>
<protein>
    <submittedName>
        <fullName evidence="2">Tetratricopeptide (TPR) repeat protein</fullName>
    </submittedName>
</protein>
<organism evidence="2 3">
    <name type="scientific">Sphingobium xenophagum</name>
    <dbReference type="NCBI Taxonomy" id="121428"/>
    <lineage>
        <taxon>Bacteria</taxon>
        <taxon>Pseudomonadati</taxon>
        <taxon>Pseudomonadota</taxon>
        <taxon>Alphaproteobacteria</taxon>
        <taxon>Sphingomonadales</taxon>
        <taxon>Sphingomonadaceae</taxon>
        <taxon>Sphingobium</taxon>
    </lineage>
</organism>
<dbReference type="InterPro" id="IPR012668">
    <property type="entry name" value="CHP02466"/>
</dbReference>
<dbReference type="EMBL" id="JAVDWV010000004">
    <property type="protein sequence ID" value="MDR7154243.1"/>
    <property type="molecule type" value="Genomic_DNA"/>
</dbReference>